<feature type="chain" id="PRO_5047205216" description="DUF4232 domain-containing protein" evidence="2">
    <location>
        <begin position="28"/>
        <end position="237"/>
    </location>
</feature>
<proteinExistence type="predicted"/>
<dbReference type="EMBL" id="BAAATA010000004">
    <property type="protein sequence ID" value="GAA2475510.1"/>
    <property type="molecule type" value="Genomic_DNA"/>
</dbReference>
<dbReference type="Proteomes" id="UP001501358">
    <property type="component" value="Unassembled WGS sequence"/>
</dbReference>
<keyword evidence="2" id="KW-0732">Signal</keyword>
<evidence type="ECO:0000256" key="2">
    <source>
        <dbReference type="SAM" id="SignalP"/>
    </source>
</evidence>
<dbReference type="Pfam" id="PF14016">
    <property type="entry name" value="DUF4232"/>
    <property type="match status" value="1"/>
</dbReference>
<feature type="signal peptide" evidence="2">
    <location>
        <begin position="1"/>
        <end position="27"/>
    </location>
</feature>
<name>A0ABN3L3V2_9ACTN</name>
<feature type="compositionally biased region" description="Low complexity" evidence="1">
    <location>
        <begin position="34"/>
        <end position="55"/>
    </location>
</feature>
<dbReference type="InterPro" id="IPR025326">
    <property type="entry name" value="DUF4232"/>
</dbReference>
<dbReference type="RefSeq" id="WP_344381851.1">
    <property type="nucleotide sequence ID" value="NZ_BAAATA010000004.1"/>
</dbReference>
<dbReference type="PROSITE" id="PS51257">
    <property type="entry name" value="PROKAR_LIPOPROTEIN"/>
    <property type="match status" value="1"/>
</dbReference>
<accession>A0ABN3L3V2</accession>
<feature type="domain" description="DUF4232" evidence="3">
    <location>
        <begin position="104"/>
        <end position="227"/>
    </location>
</feature>
<evidence type="ECO:0000313" key="5">
    <source>
        <dbReference type="Proteomes" id="UP001501358"/>
    </source>
</evidence>
<evidence type="ECO:0000256" key="1">
    <source>
        <dbReference type="SAM" id="MobiDB-lite"/>
    </source>
</evidence>
<keyword evidence="5" id="KW-1185">Reference proteome</keyword>
<gene>
    <name evidence="4" type="ORF">GCM10010406_09510</name>
</gene>
<reference evidence="4 5" key="1">
    <citation type="journal article" date="2019" name="Int. J. Syst. Evol. Microbiol.">
        <title>The Global Catalogue of Microorganisms (GCM) 10K type strain sequencing project: providing services to taxonomists for standard genome sequencing and annotation.</title>
        <authorList>
            <consortium name="The Broad Institute Genomics Platform"/>
            <consortium name="The Broad Institute Genome Sequencing Center for Infectious Disease"/>
            <person name="Wu L."/>
            <person name="Ma J."/>
        </authorList>
    </citation>
    <scope>NUCLEOTIDE SEQUENCE [LARGE SCALE GENOMIC DNA]</scope>
    <source>
        <strain evidence="4 5">JCM 6307</strain>
    </source>
</reference>
<comment type="caution">
    <text evidence="4">The sequence shown here is derived from an EMBL/GenBank/DDBJ whole genome shotgun (WGS) entry which is preliminary data.</text>
</comment>
<evidence type="ECO:0000313" key="4">
    <source>
        <dbReference type="EMBL" id="GAA2475510.1"/>
    </source>
</evidence>
<feature type="compositionally biased region" description="Gly residues" evidence="1">
    <location>
        <begin position="56"/>
        <end position="79"/>
    </location>
</feature>
<evidence type="ECO:0000259" key="3">
    <source>
        <dbReference type="Pfam" id="PF14016"/>
    </source>
</evidence>
<protein>
    <recommendedName>
        <fullName evidence="3">DUF4232 domain-containing protein</fullName>
    </recommendedName>
</protein>
<sequence length="237" mass="23336">MRALRSRTARHAAVALAATALALGLTACNGATDTDAGGSTGSTASAGSGSDSGSDSGSGGSGGAKGQTTGGSSTGGSSSGGKQEEGDVMNGGGSADRGSGTAVCGTDDLDFEVKPVSRPVNHVLLVVTNTSDRPCHVIDAPYVRWGEAQSSSQIVESSAPEAEPELAPGGSAYAGVMTSSAGEDTGEGVEETEVTITLRDLKGGTVPGTLSASTNSVYISNETVTHWRSSADEALTY</sequence>
<feature type="region of interest" description="Disordered" evidence="1">
    <location>
        <begin position="34"/>
        <end position="101"/>
    </location>
</feature>
<organism evidence="4 5">
    <name type="scientific">Streptomyces thermolineatus</name>
    <dbReference type="NCBI Taxonomy" id="44033"/>
    <lineage>
        <taxon>Bacteria</taxon>
        <taxon>Bacillati</taxon>
        <taxon>Actinomycetota</taxon>
        <taxon>Actinomycetes</taxon>
        <taxon>Kitasatosporales</taxon>
        <taxon>Streptomycetaceae</taxon>
        <taxon>Streptomyces</taxon>
    </lineage>
</organism>